<evidence type="ECO:0000256" key="12">
    <source>
        <dbReference type="ARBA" id="ARBA00023170"/>
    </source>
</evidence>
<evidence type="ECO:0000256" key="9">
    <source>
        <dbReference type="ARBA" id="ARBA00023065"/>
    </source>
</evidence>
<keyword evidence="8" id="KW-0408">Iron</keyword>
<comment type="subcellular location">
    <subcellularLocation>
        <location evidence="1 14">Cell outer membrane</location>
        <topology evidence="1 14">Multi-pass membrane protein</topology>
    </subcellularLocation>
</comment>
<dbReference type="AlphaFoldDB" id="A0A2C9EM91"/>
<dbReference type="InterPro" id="IPR010105">
    <property type="entry name" value="TonB_sidphr_rcpt"/>
</dbReference>
<evidence type="ECO:0000256" key="8">
    <source>
        <dbReference type="ARBA" id="ARBA00023004"/>
    </source>
</evidence>
<dbReference type="PANTHER" id="PTHR32552">
    <property type="entry name" value="FERRICHROME IRON RECEPTOR-RELATED"/>
    <property type="match status" value="1"/>
</dbReference>
<dbReference type="InterPro" id="IPR000531">
    <property type="entry name" value="Beta-barrel_TonB"/>
</dbReference>
<feature type="compositionally biased region" description="Basic and acidic residues" evidence="17">
    <location>
        <begin position="1"/>
        <end position="10"/>
    </location>
</feature>
<dbReference type="Gene3D" id="2.40.170.20">
    <property type="entry name" value="TonB-dependent receptor, beta-barrel domain"/>
    <property type="match status" value="1"/>
</dbReference>
<evidence type="ECO:0000256" key="14">
    <source>
        <dbReference type="PROSITE-ProRule" id="PRU01360"/>
    </source>
</evidence>
<dbReference type="GO" id="GO:0009279">
    <property type="term" value="C:cell outer membrane"/>
    <property type="evidence" value="ECO:0007669"/>
    <property type="project" value="UniProtKB-SubCell"/>
</dbReference>
<evidence type="ECO:0000256" key="2">
    <source>
        <dbReference type="ARBA" id="ARBA00009810"/>
    </source>
</evidence>
<dbReference type="GO" id="GO:0015344">
    <property type="term" value="F:siderophore uptake transmembrane transporter activity"/>
    <property type="evidence" value="ECO:0007669"/>
    <property type="project" value="TreeGrafter"/>
</dbReference>
<evidence type="ECO:0000256" key="17">
    <source>
        <dbReference type="SAM" id="MobiDB-lite"/>
    </source>
</evidence>
<dbReference type="Pfam" id="PF00593">
    <property type="entry name" value="TonB_dep_Rec_b-barrel"/>
    <property type="match status" value="1"/>
</dbReference>
<keyword evidence="5" id="KW-0410">Iron transport</keyword>
<evidence type="ECO:0000256" key="6">
    <source>
        <dbReference type="ARBA" id="ARBA00022692"/>
    </source>
</evidence>
<dbReference type="InterPro" id="IPR039426">
    <property type="entry name" value="TonB-dep_rcpt-like"/>
</dbReference>
<dbReference type="PROSITE" id="PS52016">
    <property type="entry name" value="TONB_DEPENDENT_REC_3"/>
    <property type="match status" value="1"/>
</dbReference>
<evidence type="ECO:0000256" key="1">
    <source>
        <dbReference type="ARBA" id="ARBA00004571"/>
    </source>
</evidence>
<evidence type="ECO:0000256" key="16">
    <source>
        <dbReference type="RuleBase" id="RU003357"/>
    </source>
</evidence>
<evidence type="ECO:0000259" key="18">
    <source>
        <dbReference type="Pfam" id="PF00593"/>
    </source>
</evidence>
<evidence type="ECO:0000259" key="19">
    <source>
        <dbReference type="Pfam" id="PF07715"/>
    </source>
</evidence>
<keyword evidence="13 14" id="KW-0998">Cell outer membrane</keyword>
<evidence type="ECO:0000256" key="13">
    <source>
        <dbReference type="ARBA" id="ARBA00023237"/>
    </source>
</evidence>
<dbReference type="eggNOG" id="COG4774">
    <property type="taxonomic scope" value="Bacteria"/>
</dbReference>
<dbReference type="InterPro" id="IPR012910">
    <property type="entry name" value="Plug_dom"/>
</dbReference>
<protein>
    <submittedName>
        <fullName evidence="20">Ferrichrysobactin receptor</fullName>
    </submittedName>
</protein>
<evidence type="ECO:0000256" key="11">
    <source>
        <dbReference type="ARBA" id="ARBA00023136"/>
    </source>
</evidence>
<organism evidence="20 21">
    <name type="scientific">Pseudomonas protegens (strain DSM 19095 / LMG 27888 / CFBP 6595 / CHA0)</name>
    <dbReference type="NCBI Taxonomy" id="1124983"/>
    <lineage>
        <taxon>Bacteria</taxon>
        <taxon>Pseudomonadati</taxon>
        <taxon>Pseudomonadota</taxon>
        <taxon>Gammaproteobacteria</taxon>
        <taxon>Pseudomonadales</taxon>
        <taxon>Pseudomonadaceae</taxon>
        <taxon>Pseudomonas</taxon>
    </lineage>
</organism>
<dbReference type="Gene3D" id="2.170.130.10">
    <property type="entry name" value="TonB-dependent receptor, plug domain"/>
    <property type="match status" value="1"/>
</dbReference>
<dbReference type="PROSITE" id="PS01156">
    <property type="entry name" value="TONB_DEPENDENT_REC_2"/>
    <property type="match status" value="1"/>
</dbReference>
<keyword evidence="10 16" id="KW-0798">TonB box</keyword>
<dbReference type="NCBIfam" id="TIGR01783">
    <property type="entry name" value="TonB-siderophor"/>
    <property type="match status" value="1"/>
</dbReference>
<keyword evidence="6 14" id="KW-0812">Transmembrane</keyword>
<dbReference type="InterPro" id="IPR037066">
    <property type="entry name" value="Plug_dom_sf"/>
</dbReference>
<keyword evidence="3 14" id="KW-0813">Transport</keyword>
<evidence type="ECO:0000256" key="3">
    <source>
        <dbReference type="ARBA" id="ARBA00022448"/>
    </source>
</evidence>
<evidence type="ECO:0000256" key="10">
    <source>
        <dbReference type="ARBA" id="ARBA00023077"/>
    </source>
</evidence>
<keyword evidence="7" id="KW-0732">Signal</keyword>
<gene>
    <name evidence="20" type="primary">fct5</name>
    <name evidence="20" type="ORF">PFLCHA0_c30130</name>
</gene>
<name>A0A2C9EM91_PSEPH</name>
<dbReference type="InterPro" id="IPR010917">
    <property type="entry name" value="TonB_rcpt_CS"/>
</dbReference>
<keyword evidence="11 14" id="KW-0472">Membrane</keyword>
<sequence length="770" mass="84737">MPHDPRKPGDRPATSFDNPAVGGRSPVFVGAAARDSLCVVPSGIHSFLTSSRNRMSRTSLLQHLASPSLCFTLLPCMAYPALAQAEQKTSLVLPETQVSGVSSAPQTSLDTPLPAGSRLNLTALETPASTSSLGNDAISNRNNLTVQDAVTRSPGITSIATPGNGNTALSARGFTGHSSVMTLFDGARLYTGAGSQTFPVDPWMVERIDVIRGPASVLYGEGATGAVINVIAKKPFDGEIHNRLRLGYGSHDRQQLGLDSGGSLTDTLSYRLTLNQQQSNGWVDQGQSRSLALSAALRWQATDDLGFTLAHERGESEPASYFGTPLIAGQYRDSLRAKNYNLRNAVQRYNDEWTRLNTDWTLSDNLSASNQLYYIKSRRHWRNAEAYNWVSSREQLLRGDYLEIKHDQEQIGDRQSFTFNHSLFGLDSRTVVGLEYNRIRFGVANNSPYKDIGSDYIDPWNPAPGYFQSRSPFSPQTDSSTRTFALFAENRLQLSERWSLVTGIRRDQNHIDRSDLRAGTRTDRSLTGGNWRAGLVFAVTDQLSLYGQYSTSEDGVSNLISLNPSQLQMDLTEAKQTEFGLKQQFWSGRGEWTLAAYHIVKKKLLTTDPVTRLAQQVGQQSADGLETSLELALDHGWQVSANASVVRAEYDDFDEVVSGKAVSRAGNRPTNVPRRTANLWLNKALAPSLEAGMGLRYVDARYANTANSVDVPGYTVLDANLGWQALPDVRLGLQVNNLLDRRYAAAQQNSGQQWLMGEPRSLFVTTDYSF</sequence>
<evidence type="ECO:0000256" key="5">
    <source>
        <dbReference type="ARBA" id="ARBA00022496"/>
    </source>
</evidence>
<dbReference type="GO" id="GO:0015891">
    <property type="term" value="P:siderophore transport"/>
    <property type="evidence" value="ECO:0007669"/>
    <property type="project" value="InterPro"/>
</dbReference>
<feature type="region of interest" description="Disordered" evidence="17">
    <location>
        <begin position="1"/>
        <end position="20"/>
    </location>
</feature>
<evidence type="ECO:0000313" key="20">
    <source>
        <dbReference type="EMBL" id="AGL84783.1"/>
    </source>
</evidence>
<evidence type="ECO:0000313" key="21">
    <source>
        <dbReference type="Proteomes" id="UP000013940"/>
    </source>
</evidence>
<accession>A0A2C9EM91</accession>
<evidence type="ECO:0000256" key="4">
    <source>
        <dbReference type="ARBA" id="ARBA00022452"/>
    </source>
</evidence>
<dbReference type="Pfam" id="PF07715">
    <property type="entry name" value="Plug"/>
    <property type="match status" value="1"/>
</dbReference>
<dbReference type="InterPro" id="IPR036942">
    <property type="entry name" value="Beta-barrel_TonB_sf"/>
</dbReference>
<feature type="domain" description="TonB-dependent receptor-like beta-barrel" evidence="18">
    <location>
        <begin position="308"/>
        <end position="738"/>
    </location>
</feature>
<dbReference type="SUPFAM" id="SSF56935">
    <property type="entry name" value="Porins"/>
    <property type="match status" value="1"/>
</dbReference>
<keyword evidence="12 20" id="KW-0675">Receptor</keyword>
<proteinExistence type="inferred from homology"/>
<dbReference type="GO" id="GO:0038023">
    <property type="term" value="F:signaling receptor activity"/>
    <property type="evidence" value="ECO:0007669"/>
    <property type="project" value="InterPro"/>
</dbReference>
<reference evidence="21" key="1">
    <citation type="journal article" date="2014" name="Genome Announc.">
        <title>Full-genome sequence of the plant growth-promoting bacterium Pseudomonas protegens CHA0.</title>
        <authorList>
            <person name="Jousset A."/>
            <person name="Schuldes J."/>
            <person name="Keel C."/>
            <person name="Maurhofer M."/>
            <person name="Daniel R."/>
            <person name="Scheu S."/>
            <person name="Thuermer A."/>
        </authorList>
    </citation>
    <scope>NUCLEOTIDE SEQUENCE [LARGE SCALE GENOMIC DNA]</scope>
    <source>
        <strain evidence="21">DSM 19095 / LMG 27888 / CFBP 6595 / CHA0</strain>
    </source>
</reference>
<evidence type="ECO:0000256" key="15">
    <source>
        <dbReference type="PROSITE-ProRule" id="PRU10144"/>
    </source>
</evidence>
<dbReference type="CDD" id="cd01347">
    <property type="entry name" value="ligand_gated_channel"/>
    <property type="match status" value="1"/>
</dbReference>
<dbReference type="PANTHER" id="PTHR32552:SF84">
    <property type="entry name" value="TONB-DEPENDENT RECEPTOR-RELATED"/>
    <property type="match status" value="1"/>
</dbReference>
<dbReference type="HOGENOM" id="CLU_008287_9_2_6"/>
<dbReference type="Proteomes" id="UP000013940">
    <property type="component" value="Chromosome"/>
</dbReference>
<dbReference type="KEGG" id="pprc:PFLCHA0_c30130"/>
<comment type="similarity">
    <text evidence="2 14 16">Belongs to the TonB-dependent receptor family.</text>
</comment>
<keyword evidence="9" id="KW-0406">Ion transport</keyword>
<feature type="domain" description="TonB-dependent receptor plug" evidence="19">
    <location>
        <begin position="124"/>
        <end position="227"/>
    </location>
</feature>
<dbReference type="EMBL" id="CP003190">
    <property type="protein sequence ID" value="AGL84783.1"/>
    <property type="molecule type" value="Genomic_DNA"/>
</dbReference>
<evidence type="ECO:0000256" key="7">
    <source>
        <dbReference type="ARBA" id="ARBA00022729"/>
    </source>
</evidence>
<keyword evidence="4 14" id="KW-1134">Transmembrane beta strand</keyword>
<feature type="short sequence motif" description="TonB C-terminal box" evidence="15">
    <location>
        <begin position="753"/>
        <end position="770"/>
    </location>
</feature>